<sequence length="154" mass="15925">MTPARFVSLALLLAAFAWPGGPAAAQSLQLPVPAMTIYPGDVIEPAFVTSRTFPASMLVRGAAPNLEAVIGKVARRTLLPEQPIPVNALGEPNIIARGASVQVVFREGGLVITAYGSALEPGRVGDVVRVRNIDTGLVIFGVIQSDGTVRVGAG</sequence>
<keyword evidence="4" id="KW-1005">Bacterial flagellum biogenesis</keyword>
<comment type="subcellular location">
    <subcellularLocation>
        <location evidence="1 4">Periplasm</location>
    </subcellularLocation>
</comment>
<dbReference type="GO" id="GO:0042597">
    <property type="term" value="C:periplasmic space"/>
    <property type="evidence" value="ECO:0007669"/>
    <property type="project" value="UniProtKB-SubCell"/>
</dbReference>
<dbReference type="SMART" id="SM00858">
    <property type="entry name" value="SAF"/>
    <property type="match status" value="1"/>
</dbReference>
<comment type="similarity">
    <text evidence="4">Belongs to the FlgA family.</text>
</comment>
<dbReference type="Proteomes" id="UP000773614">
    <property type="component" value="Unassembled WGS sequence"/>
</dbReference>
<dbReference type="InterPro" id="IPR017585">
    <property type="entry name" value="SAF_FlgA"/>
</dbReference>
<evidence type="ECO:0000256" key="4">
    <source>
        <dbReference type="RuleBase" id="RU362063"/>
    </source>
</evidence>
<keyword evidence="6" id="KW-0966">Cell projection</keyword>
<dbReference type="Pfam" id="PF13144">
    <property type="entry name" value="ChapFlgA"/>
    <property type="match status" value="1"/>
</dbReference>
<protein>
    <recommendedName>
        <fullName evidence="4">Flagella basal body P-ring formation protein FlgA</fullName>
    </recommendedName>
</protein>
<evidence type="ECO:0000256" key="1">
    <source>
        <dbReference type="ARBA" id="ARBA00004418"/>
    </source>
</evidence>
<comment type="function">
    <text evidence="4">Involved in the assembly process of the P-ring formation. It may associate with FlgF on the rod constituting a structure essential for the P-ring assembly or may act as a modulator protein for the P-ring assembly.</text>
</comment>
<dbReference type="InterPro" id="IPR013974">
    <property type="entry name" value="SAF"/>
</dbReference>
<evidence type="ECO:0000259" key="5">
    <source>
        <dbReference type="SMART" id="SM00858"/>
    </source>
</evidence>
<dbReference type="PANTHER" id="PTHR36307:SF1">
    <property type="entry name" value="FLAGELLA BASAL BODY P-RING FORMATION PROTEIN FLGA"/>
    <property type="match status" value="1"/>
</dbReference>
<dbReference type="GO" id="GO:0044780">
    <property type="term" value="P:bacterial-type flagellum assembly"/>
    <property type="evidence" value="ECO:0007669"/>
    <property type="project" value="InterPro"/>
</dbReference>
<feature type="domain" description="SAF" evidence="5">
    <location>
        <begin position="28"/>
        <end position="90"/>
    </location>
</feature>
<keyword evidence="2 4" id="KW-0732">Signal</keyword>
<comment type="caution">
    <text evidence="6">The sequence shown here is derived from an EMBL/GenBank/DDBJ whole genome shotgun (WGS) entry which is preliminary data.</text>
</comment>
<dbReference type="RefSeq" id="WP_161139322.1">
    <property type="nucleotide sequence ID" value="NZ_SPKJ01000008.1"/>
</dbReference>
<dbReference type="Gene3D" id="2.30.30.760">
    <property type="match status" value="1"/>
</dbReference>
<dbReference type="OrthoDB" id="8448733at2"/>
<gene>
    <name evidence="6" type="primary">flgA</name>
    <name evidence="6" type="ORF">E4O86_04540</name>
</gene>
<proteinExistence type="inferred from homology"/>
<dbReference type="PANTHER" id="PTHR36307">
    <property type="entry name" value="FLAGELLA BASAL BODY P-RING FORMATION PROTEIN FLGA"/>
    <property type="match status" value="1"/>
</dbReference>
<evidence type="ECO:0000256" key="3">
    <source>
        <dbReference type="ARBA" id="ARBA00022764"/>
    </source>
</evidence>
<dbReference type="EMBL" id="SPKJ01000008">
    <property type="protein sequence ID" value="MYZ46978.1"/>
    <property type="molecule type" value="Genomic_DNA"/>
</dbReference>
<keyword evidence="6" id="KW-0282">Flagellum</keyword>
<keyword evidence="3 4" id="KW-0574">Periplasm</keyword>
<evidence type="ECO:0000313" key="6">
    <source>
        <dbReference type="EMBL" id="MYZ46978.1"/>
    </source>
</evidence>
<dbReference type="NCBIfam" id="TIGR03170">
    <property type="entry name" value="flgA_cterm"/>
    <property type="match status" value="1"/>
</dbReference>
<accession>A0A964T234</accession>
<feature type="chain" id="PRO_5038162940" description="Flagella basal body P-ring formation protein FlgA" evidence="4">
    <location>
        <begin position="26"/>
        <end position="154"/>
    </location>
</feature>
<name>A0A964T234_9HYPH</name>
<dbReference type="AlphaFoldDB" id="A0A964T234"/>
<organism evidence="6 7">
    <name type="scientific">Propylenella binzhouense</name>
    <dbReference type="NCBI Taxonomy" id="2555902"/>
    <lineage>
        <taxon>Bacteria</taxon>
        <taxon>Pseudomonadati</taxon>
        <taxon>Pseudomonadota</taxon>
        <taxon>Alphaproteobacteria</taxon>
        <taxon>Hyphomicrobiales</taxon>
        <taxon>Propylenellaceae</taxon>
        <taxon>Propylenella</taxon>
    </lineage>
</organism>
<dbReference type="CDD" id="cd11614">
    <property type="entry name" value="SAF_CpaB_FlgA_like"/>
    <property type="match status" value="1"/>
</dbReference>
<evidence type="ECO:0000313" key="7">
    <source>
        <dbReference type="Proteomes" id="UP000773614"/>
    </source>
</evidence>
<feature type="signal peptide" evidence="4">
    <location>
        <begin position="1"/>
        <end position="25"/>
    </location>
</feature>
<dbReference type="InterPro" id="IPR039246">
    <property type="entry name" value="Flagellar_FlgA"/>
</dbReference>
<reference evidence="6" key="1">
    <citation type="submission" date="2019-03" db="EMBL/GenBank/DDBJ databases">
        <title>Afifella sp. nov., isolated from activated sludge.</title>
        <authorList>
            <person name="Li Q."/>
            <person name="Liu Y."/>
        </authorList>
    </citation>
    <scope>NUCLEOTIDE SEQUENCE</scope>
    <source>
        <strain evidence="6">L72</strain>
    </source>
</reference>
<evidence type="ECO:0000256" key="2">
    <source>
        <dbReference type="ARBA" id="ARBA00022729"/>
    </source>
</evidence>
<keyword evidence="7" id="KW-1185">Reference proteome</keyword>
<keyword evidence="6" id="KW-0969">Cilium</keyword>